<organism evidence="2">
    <name type="scientific">Streptomyces davaonensis (strain DSM 101723 / JCM 4913 / KCC S-0913 / 768)</name>
    <dbReference type="NCBI Taxonomy" id="1214101"/>
    <lineage>
        <taxon>Bacteria</taxon>
        <taxon>Bacillati</taxon>
        <taxon>Actinomycetota</taxon>
        <taxon>Actinomycetes</taxon>
        <taxon>Kitasatosporales</taxon>
        <taxon>Streptomycetaceae</taxon>
        <taxon>Streptomyces</taxon>
    </lineage>
</organism>
<sequence length="51" mass="5675">MTQTDAPLRRPIRTSPHSIRCPRPALKYYSPCYAGLNTASDLEPCDLDSVP</sequence>
<dbReference type="KEGG" id="sdv:BN159_p79"/>
<dbReference type="Proteomes" id="UP000008043">
    <property type="component" value="Plasmid pSDA1"/>
</dbReference>
<keyword evidence="2" id="KW-1185">Reference proteome</keyword>
<evidence type="ECO:0000313" key="1">
    <source>
        <dbReference type="EMBL" id="CCK32954.1"/>
    </source>
</evidence>
<gene>
    <name evidence="1" type="ORF">BN159_p79</name>
</gene>
<reference evidence="1 2" key="1">
    <citation type="journal article" date="2012" name="J. Bacteriol.">
        <title>Genome sequence of the bacterium Streptomyces davawensis JCM 4913 and heterologous production of the unique antibiotic roseoflavin.</title>
        <authorList>
            <person name="Jankowitsch F."/>
            <person name="Schwarz J."/>
            <person name="Ruckert C."/>
            <person name="Gust B."/>
            <person name="Szczepanowski R."/>
            <person name="Blom J."/>
            <person name="Pelzer S."/>
            <person name="Kalinowski J."/>
            <person name="Mack M."/>
        </authorList>
    </citation>
    <scope>NUCLEOTIDE SEQUENCE [LARGE SCALE GENOMIC DNA]</scope>
    <source>
        <strain evidence="2">DSM 101723 / JCM 4913 / KCC S-0913 / 768</strain>
        <plasmid evidence="1 2">pSDA1</plasmid>
    </source>
</reference>
<evidence type="ECO:0000313" key="2">
    <source>
        <dbReference type="Proteomes" id="UP000008043"/>
    </source>
</evidence>
<keyword evidence="1" id="KW-0614">Plasmid</keyword>
<name>K4RH41_STRDJ</name>
<accession>K4RH41</accession>
<dbReference type="EMBL" id="HE971710">
    <property type="protein sequence ID" value="CCK32954.1"/>
    <property type="molecule type" value="Genomic_DNA"/>
</dbReference>
<dbReference type="AlphaFoldDB" id="K4RH41"/>
<protein>
    <submittedName>
        <fullName evidence="1">Uncharacterized protein</fullName>
    </submittedName>
</protein>
<geneLocation type="plasmid" evidence="1 2">
    <name>pSDA1</name>
</geneLocation>
<dbReference type="HOGENOM" id="CLU_3104172_0_0_11"/>
<proteinExistence type="predicted"/>